<evidence type="ECO:0000313" key="3">
    <source>
        <dbReference type="EMBL" id="GAA2043025.1"/>
    </source>
</evidence>
<name>A0ABP5GAG7_9MICC</name>
<keyword evidence="4" id="KW-1185">Reference proteome</keyword>
<evidence type="ECO:0000313" key="4">
    <source>
        <dbReference type="Proteomes" id="UP001501461"/>
    </source>
</evidence>
<feature type="compositionally biased region" description="Acidic residues" evidence="1">
    <location>
        <begin position="334"/>
        <end position="344"/>
    </location>
</feature>
<evidence type="ECO:0000256" key="2">
    <source>
        <dbReference type="SAM" id="Phobius"/>
    </source>
</evidence>
<comment type="caution">
    <text evidence="3">The sequence shown here is derived from an EMBL/GenBank/DDBJ whole genome shotgun (WGS) entry which is preliminary data.</text>
</comment>
<dbReference type="Proteomes" id="UP001501461">
    <property type="component" value="Unassembled WGS sequence"/>
</dbReference>
<keyword evidence="2" id="KW-0812">Transmembrane</keyword>
<feature type="compositionally biased region" description="Basic and acidic residues" evidence="1">
    <location>
        <begin position="7"/>
        <end position="50"/>
    </location>
</feature>
<feature type="transmembrane region" description="Helical" evidence="2">
    <location>
        <begin position="438"/>
        <end position="460"/>
    </location>
</feature>
<accession>A0ABP5GAG7</accession>
<reference evidence="4" key="1">
    <citation type="journal article" date="2019" name="Int. J. Syst. Evol. Microbiol.">
        <title>The Global Catalogue of Microorganisms (GCM) 10K type strain sequencing project: providing services to taxonomists for standard genome sequencing and annotation.</title>
        <authorList>
            <consortium name="The Broad Institute Genomics Platform"/>
            <consortium name="The Broad Institute Genome Sequencing Center for Infectious Disease"/>
            <person name="Wu L."/>
            <person name="Ma J."/>
        </authorList>
    </citation>
    <scope>NUCLEOTIDE SEQUENCE [LARGE SCALE GENOMIC DNA]</scope>
    <source>
        <strain evidence="4">JCM 13595</strain>
    </source>
</reference>
<feature type="compositionally biased region" description="Basic and acidic residues" evidence="1">
    <location>
        <begin position="141"/>
        <end position="158"/>
    </location>
</feature>
<protein>
    <submittedName>
        <fullName evidence="3">Uncharacterized protein</fullName>
    </submittedName>
</protein>
<feature type="compositionally biased region" description="Polar residues" evidence="1">
    <location>
        <begin position="402"/>
        <end position="411"/>
    </location>
</feature>
<feature type="region of interest" description="Disordered" evidence="1">
    <location>
        <begin position="1"/>
        <end position="216"/>
    </location>
</feature>
<sequence length="462" mass="50560">MSNSYPSRRDLRLQREREERSKLRDEEAQRWAEEVKQREQRAADAEREATETVAKVTPVPASRVTGATNDKSPVDATLAEPNEPAANDDTDVSNAQGRRAAASPIDAPAEVEEPSADVPVPRRRRADSQVTSTGMLPIITKRSEDEDDAKPLSRREARQQAARADAQRRAEIAALEQQQASLEETAEPKVVRRATSPQAPPPPIPAVTETPVGSEEDDIVVSTSEQYGASAVEITDMSGLDTIEIRWEALRAETEELTQEIVRLGQENPNVIDPLLLRRQKELAEKSQELQELETAAVSVVESSDDEPELDDAPRDAVADADVTQGVPEHSDVSDDESDDPDEDTATHDATDSELLRRAKRAGSRPMITGPFEVAEEDEAVETVFEPESKPDFSTHFEPATETDNLPTTGPDQPLDASSAHGLDTLDPKESEAPERRILTISAIVFAIGIIALIVAIILFTR</sequence>
<proteinExistence type="predicted"/>
<feature type="compositionally biased region" description="Basic and acidic residues" evidence="1">
    <location>
        <begin position="345"/>
        <end position="357"/>
    </location>
</feature>
<keyword evidence="2" id="KW-1133">Transmembrane helix</keyword>
<dbReference type="RefSeq" id="WP_343959149.1">
    <property type="nucleotide sequence ID" value="NZ_BAAAMN010000049.1"/>
</dbReference>
<evidence type="ECO:0000256" key="1">
    <source>
        <dbReference type="SAM" id="MobiDB-lite"/>
    </source>
</evidence>
<organism evidence="3 4">
    <name type="scientific">Yaniella flava</name>
    <dbReference type="NCBI Taxonomy" id="287930"/>
    <lineage>
        <taxon>Bacteria</taxon>
        <taxon>Bacillati</taxon>
        <taxon>Actinomycetota</taxon>
        <taxon>Actinomycetes</taxon>
        <taxon>Micrococcales</taxon>
        <taxon>Micrococcaceae</taxon>
        <taxon>Yaniella</taxon>
    </lineage>
</organism>
<dbReference type="EMBL" id="BAAAMN010000049">
    <property type="protein sequence ID" value="GAA2043025.1"/>
    <property type="molecule type" value="Genomic_DNA"/>
</dbReference>
<feature type="region of interest" description="Disordered" evidence="1">
    <location>
        <begin position="288"/>
        <end position="432"/>
    </location>
</feature>
<gene>
    <name evidence="3" type="ORF">GCM10009720_24720</name>
</gene>
<keyword evidence="2" id="KW-0472">Membrane</keyword>